<accession>A0A0D2K5E0</accession>
<reference evidence="1 2" key="1">
    <citation type="journal article" date="2013" name="BMC Genomics">
        <title>Reconstruction of the lipid metabolism for the microalga Monoraphidium neglectum from its genome sequence reveals characteristics suitable for biofuel production.</title>
        <authorList>
            <person name="Bogen C."/>
            <person name="Al-Dilaimi A."/>
            <person name="Albersmeier A."/>
            <person name="Wichmann J."/>
            <person name="Grundmann M."/>
            <person name="Rupp O."/>
            <person name="Lauersen K.J."/>
            <person name="Blifernez-Klassen O."/>
            <person name="Kalinowski J."/>
            <person name="Goesmann A."/>
            <person name="Mussgnug J.H."/>
            <person name="Kruse O."/>
        </authorList>
    </citation>
    <scope>NUCLEOTIDE SEQUENCE [LARGE SCALE GENOMIC DNA]</scope>
    <source>
        <strain evidence="1 2">SAG 48.87</strain>
    </source>
</reference>
<evidence type="ECO:0008006" key="3">
    <source>
        <dbReference type="Google" id="ProtNLM"/>
    </source>
</evidence>
<name>A0A0D2K5E0_9CHLO</name>
<dbReference type="AlphaFoldDB" id="A0A0D2K5E0"/>
<dbReference type="Gene3D" id="3.90.180.10">
    <property type="entry name" value="Medium-chain alcohol dehydrogenases, catalytic domain"/>
    <property type="match status" value="1"/>
</dbReference>
<dbReference type="KEGG" id="mng:MNEG_2344"/>
<dbReference type="GeneID" id="25735222"/>
<dbReference type="RefSeq" id="XP_013904627.1">
    <property type="nucleotide sequence ID" value="XM_014049173.1"/>
</dbReference>
<keyword evidence="2" id="KW-1185">Reference proteome</keyword>
<gene>
    <name evidence="1" type="ORF">MNEG_2344</name>
</gene>
<organism evidence="1 2">
    <name type="scientific">Monoraphidium neglectum</name>
    <dbReference type="NCBI Taxonomy" id="145388"/>
    <lineage>
        <taxon>Eukaryota</taxon>
        <taxon>Viridiplantae</taxon>
        <taxon>Chlorophyta</taxon>
        <taxon>core chlorophytes</taxon>
        <taxon>Chlorophyceae</taxon>
        <taxon>CS clade</taxon>
        <taxon>Sphaeropleales</taxon>
        <taxon>Selenastraceae</taxon>
        <taxon>Monoraphidium</taxon>
    </lineage>
</organism>
<sequence>MILTSLSVMLKCVASEGLEQLAELMSQGKLKVHLDRVWPLEETAAAHEYCERGHVRGKVGILVKQME</sequence>
<dbReference type="EMBL" id="KK100482">
    <property type="protein sequence ID" value="KIZ05608.1"/>
    <property type="molecule type" value="Genomic_DNA"/>
</dbReference>
<dbReference type="Proteomes" id="UP000054498">
    <property type="component" value="Unassembled WGS sequence"/>
</dbReference>
<protein>
    <recommendedName>
        <fullName evidence="3">Zinc-binding dehydrogenase</fullName>
    </recommendedName>
</protein>
<dbReference type="Pfam" id="PF13602">
    <property type="entry name" value="ADH_zinc_N_2"/>
    <property type="match status" value="1"/>
</dbReference>
<dbReference type="Gene3D" id="3.40.50.720">
    <property type="entry name" value="NAD(P)-binding Rossmann-like Domain"/>
    <property type="match status" value="1"/>
</dbReference>
<evidence type="ECO:0000313" key="1">
    <source>
        <dbReference type="EMBL" id="KIZ05608.1"/>
    </source>
</evidence>
<evidence type="ECO:0000313" key="2">
    <source>
        <dbReference type="Proteomes" id="UP000054498"/>
    </source>
</evidence>
<dbReference type="OrthoDB" id="48317at2759"/>
<proteinExistence type="predicted"/>